<dbReference type="InterPro" id="IPR040921">
    <property type="entry name" value="Peptidase_S66C"/>
</dbReference>
<keyword evidence="6" id="KW-0121">Carboxypeptidase</keyword>
<dbReference type="RefSeq" id="WP_107526710.1">
    <property type="nucleotide sequence ID" value="NZ_JAIBNU010000001.1"/>
</dbReference>
<dbReference type="EMBL" id="QXRZ01000001">
    <property type="protein sequence ID" value="RIL44643.1"/>
    <property type="molecule type" value="Genomic_DNA"/>
</dbReference>
<accession>A0A2T4SZ51</accession>
<reference evidence="6 7" key="1">
    <citation type="journal article" date="2016" name="Front. Microbiol.">
        <title>Comprehensive Phylogenetic Analysis of Bovine Non-aureus Staphylococci Species Based on Whole-Genome Sequencing.</title>
        <authorList>
            <person name="Naushad S."/>
            <person name="Barkema H.W."/>
            <person name="Luby C."/>
            <person name="Condas L.A."/>
            <person name="Nobrega D.B."/>
            <person name="Carson D.A."/>
            <person name="De Buck J."/>
        </authorList>
    </citation>
    <scope>NUCLEOTIDE SEQUENCE [LARGE SCALE GENOMIC DNA]</scope>
    <source>
        <strain evidence="6 7">SNUC 1388</strain>
    </source>
</reference>
<feature type="active site" description="Charge relay system" evidence="3">
    <location>
        <position position="242"/>
    </location>
</feature>
<dbReference type="Pfam" id="PF17676">
    <property type="entry name" value="Peptidase_S66C"/>
    <property type="match status" value="1"/>
</dbReference>
<dbReference type="PANTHER" id="PTHR30237:SF4">
    <property type="entry name" value="LD-CARBOXYPEPTIDASE C-TERMINAL DOMAIN-CONTAINING PROTEIN"/>
    <property type="match status" value="1"/>
</dbReference>
<proteinExistence type="inferred from homology"/>
<dbReference type="InterPro" id="IPR040449">
    <property type="entry name" value="Peptidase_S66_N"/>
</dbReference>
<evidence type="ECO:0000259" key="4">
    <source>
        <dbReference type="Pfam" id="PF02016"/>
    </source>
</evidence>
<evidence type="ECO:0000313" key="7">
    <source>
        <dbReference type="Proteomes" id="UP000283576"/>
    </source>
</evidence>
<dbReference type="InterPro" id="IPR003507">
    <property type="entry name" value="S66_fam"/>
</dbReference>
<feature type="active site" description="Nucleophile" evidence="3">
    <location>
        <position position="115"/>
    </location>
</feature>
<organism evidence="6 7">
    <name type="scientific">Staphylococcus gallinarum</name>
    <dbReference type="NCBI Taxonomy" id="1293"/>
    <lineage>
        <taxon>Bacteria</taxon>
        <taxon>Bacillati</taxon>
        <taxon>Bacillota</taxon>
        <taxon>Bacilli</taxon>
        <taxon>Bacillales</taxon>
        <taxon>Staphylococcaceae</taxon>
        <taxon>Staphylococcus</taxon>
    </lineage>
</organism>
<dbReference type="GO" id="GO:0004180">
    <property type="term" value="F:carboxypeptidase activity"/>
    <property type="evidence" value="ECO:0007669"/>
    <property type="project" value="UniProtKB-KW"/>
</dbReference>
<dbReference type="Pfam" id="PF02016">
    <property type="entry name" value="Peptidase_S66"/>
    <property type="match status" value="1"/>
</dbReference>
<evidence type="ECO:0000256" key="2">
    <source>
        <dbReference type="ARBA" id="ARBA00022801"/>
    </source>
</evidence>
<dbReference type="Gene3D" id="3.50.30.60">
    <property type="entry name" value="LD-carboxypeptidase A C-terminal domain-like"/>
    <property type="match status" value="1"/>
</dbReference>
<comment type="caution">
    <text evidence="6">The sequence shown here is derived from an EMBL/GenBank/DDBJ whole genome shotgun (WGS) entry which is preliminary data.</text>
</comment>
<dbReference type="SUPFAM" id="SSF141986">
    <property type="entry name" value="LD-carboxypeptidase A C-terminal domain-like"/>
    <property type="match status" value="1"/>
</dbReference>
<sequence>MIKPSRLKSGDTVAIVSLSSGIAGDHQYIWRTLQGINNLKQIFGLQVKVMPNALKGSRYLKEHPEARAADLNEALVDPEIKGIINCIGGDDAHTIIPFINSQNIKKYPKIFSGYSDTTSLHLLFYKMGIVSYYGPALLTDFAENGTMDEYTIQHIKHCWFETHDSHNIYPAKYIRTNSGDWGSAKGKMRRGIMPNHNYEVLNGNGTARGKLFGGNLETLLKVVNDDIYPIVERLKGTILFLETSEIEPSLEVITKALNVILTDEVLVAIEGIIIGKPYLNRNYECYKNAFIKRIKQSNNQDIPILYNLSFGHNEPKMILPYGLYSEIDCKNKIFKLLESTVSLN</sequence>
<keyword evidence="2" id="KW-0378">Hydrolase</keyword>
<dbReference type="InterPro" id="IPR027461">
    <property type="entry name" value="Carboxypeptidase_A_C_sf"/>
</dbReference>
<evidence type="ECO:0000313" key="6">
    <source>
        <dbReference type="EMBL" id="RIL44643.1"/>
    </source>
</evidence>
<evidence type="ECO:0000256" key="3">
    <source>
        <dbReference type="PIRSR" id="PIRSR028757-1"/>
    </source>
</evidence>
<comment type="similarity">
    <text evidence="1">Belongs to the peptidase S66 family.</text>
</comment>
<feature type="domain" description="LD-carboxypeptidase C-terminal" evidence="5">
    <location>
        <begin position="208"/>
        <end position="324"/>
    </location>
</feature>
<protein>
    <submittedName>
        <fullName evidence="6">LD-carboxypeptidase</fullName>
    </submittedName>
</protein>
<feature type="active site" description="Charge relay system" evidence="3">
    <location>
        <position position="312"/>
    </location>
</feature>
<dbReference type="Gene3D" id="3.40.50.10740">
    <property type="entry name" value="Class I glutamine amidotransferase-like"/>
    <property type="match status" value="1"/>
</dbReference>
<dbReference type="PIRSF" id="PIRSF028757">
    <property type="entry name" value="LD-carboxypeptidase"/>
    <property type="match status" value="1"/>
</dbReference>
<evidence type="ECO:0000259" key="5">
    <source>
        <dbReference type="Pfam" id="PF17676"/>
    </source>
</evidence>
<dbReference type="AlphaFoldDB" id="A0A2T4SZ51"/>
<dbReference type="SUPFAM" id="SSF52317">
    <property type="entry name" value="Class I glutamine amidotransferase-like"/>
    <property type="match status" value="1"/>
</dbReference>
<keyword evidence="6" id="KW-0645">Protease</keyword>
<dbReference type="InterPro" id="IPR027478">
    <property type="entry name" value="LdcA_N"/>
</dbReference>
<dbReference type="CDD" id="cd07062">
    <property type="entry name" value="Peptidase_S66_mccF_like"/>
    <property type="match status" value="1"/>
</dbReference>
<name>A0A2T4SZ51_STAGA</name>
<gene>
    <name evidence="6" type="ORF">BUZ01_01315</name>
</gene>
<dbReference type="PANTHER" id="PTHR30237">
    <property type="entry name" value="MURAMOYLTETRAPEPTIDE CARBOXYPEPTIDASE"/>
    <property type="match status" value="1"/>
</dbReference>
<dbReference type="Proteomes" id="UP000283576">
    <property type="component" value="Unassembled WGS sequence"/>
</dbReference>
<dbReference type="InterPro" id="IPR029062">
    <property type="entry name" value="Class_I_gatase-like"/>
</dbReference>
<evidence type="ECO:0000256" key="1">
    <source>
        <dbReference type="ARBA" id="ARBA00010233"/>
    </source>
</evidence>
<feature type="domain" description="LD-carboxypeptidase N-terminal" evidence="4">
    <location>
        <begin position="13"/>
        <end position="134"/>
    </location>
</feature>